<feature type="transmembrane region" description="Helical" evidence="6">
    <location>
        <begin position="74"/>
        <end position="98"/>
    </location>
</feature>
<dbReference type="SMART" id="SM00387">
    <property type="entry name" value="HATPase_c"/>
    <property type="match status" value="1"/>
</dbReference>
<dbReference type="PANTHER" id="PTHR43047">
    <property type="entry name" value="TWO-COMPONENT HISTIDINE PROTEIN KINASE"/>
    <property type="match status" value="1"/>
</dbReference>
<evidence type="ECO:0000313" key="10">
    <source>
        <dbReference type="EMBL" id="MCP1337337.1"/>
    </source>
</evidence>
<dbReference type="SMART" id="SM00388">
    <property type="entry name" value="HisKA"/>
    <property type="match status" value="1"/>
</dbReference>
<organism evidence="10 11">
    <name type="scientific">Futiania mangrovi</name>
    <dbReference type="NCBI Taxonomy" id="2959716"/>
    <lineage>
        <taxon>Bacteria</taxon>
        <taxon>Pseudomonadati</taxon>
        <taxon>Pseudomonadota</taxon>
        <taxon>Alphaproteobacteria</taxon>
        <taxon>Futianiales</taxon>
        <taxon>Futianiaceae</taxon>
        <taxon>Futiania</taxon>
    </lineage>
</organism>
<accession>A0A9J6PF47</accession>
<feature type="transmembrane region" description="Helical" evidence="6">
    <location>
        <begin position="37"/>
        <end position="62"/>
    </location>
</feature>
<feature type="domain" description="PAS" evidence="8">
    <location>
        <begin position="115"/>
        <end position="178"/>
    </location>
</feature>
<evidence type="ECO:0000256" key="4">
    <source>
        <dbReference type="ARBA" id="ARBA00022679"/>
    </source>
</evidence>
<dbReference type="InterPro" id="IPR000700">
    <property type="entry name" value="PAS-assoc_C"/>
</dbReference>
<keyword evidence="3" id="KW-0597">Phosphoprotein</keyword>
<evidence type="ECO:0000259" key="9">
    <source>
        <dbReference type="PROSITE" id="PS50113"/>
    </source>
</evidence>
<dbReference type="GO" id="GO:0000155">
    <property type="term" value="F:phosphorelay sensor kinase activity"/>
    <property type="evidence" value="ECO:0007669"/>
    <property type="project" value="InterPro"/>
</dbReference>
<dbReference type="InterPro" id="IPR001610">
    <property type="entry name" value="PAC"/>
</dbReference>
<dbReference type="Gene3D" id="1.10.287.130">
    <property type="match status" value="1"/>
</dbReference>
<dbReference type="SUPFAM" id="SSF47384">
    <property type="entry name" value="Homodimeric domain of signal transducing histidine kinase"/>
    <property type="match status" value="1"/>
</dbReference>
<dbReference type="InterPro" id="IPR003594">
    <property type="entry name" value="HATPase_dom"/>
</dbReference>
<feature type="domain" description="PAC" evidence="9">
    <location>
        <begin position="181"/>
        <end position="234"/>
    </location>
</feature>
<dbReference type="NCBIfam" id="TIGR00229">
    <property type="entry name" value="sensory_box"/>
    <property type="match status" value="1"/>
</dbReference>
<keyword evidence="11" id="KW-1185">Reference proteome</keyword>
<evidence type="ECO:0000313" key="11">
    <source>
        <dbReference type="Proteomes" id="UP001055804"/>
    </source>
</evidence>
<dbReference type="InterPro" id="IPR013656">
    <property type="entry name" value="PAS_4"/>
</dbReference>
<dbReference type="Gene3D" id="3.30.450.20">
    <property type="entry name" value="PAS domain"/>
    <property type="match status" value="1"/>
</dbReference>
<gene>
    <name evidence="10" type="ORF">NJQ99_13020</name>
</gene>
<dbReference type="InterPro" id="IPR000014">
    <property type="entry name" value="PAS"/>
</dbReference>
<dbReference type="InterPro" id="IPR036890">
    <property type="entry name" value="HATPase_C_sf"/>
</dbReference>
<dbReference type="Pfam" id="PF00512">
    <property type="entry name" value="HisKA"/>
    <property type="match status" value="1"/>
</dbReference>
<keyword evidence="6" id="KW-1133">Transmembrane helix</keyword>
<dbReference type="InterPro" id="IPR005467">
    <property type="entry name" value="His_kinase_dom"/>
</dbReference>
<evidence type="ECO:0000256" key="3">
    <source>
        <dbReference type="ARBA" id="ARBA00022553"/>
    </source>
</evidence>
<dbReference type="PROSITE" id="PS50113">
    <property type="entry name" value="PAC"/>
    <property type="match status" value="1"/>
</dbReference>
<comment type="catalytic activity">
    <reaction evidence="1">
        <text>ATP + protein L-histidine = ADP + protein N-phospho-L-histidine.</text>
        <dbReference type="EC" id="2.7.13.3"/>
    </reaction>
</comment>
<dbReference type="InterPro" id="IPR003661">
    <property type="entry name" value="HisK_dim/P_dom"/>
</dbReference>
<dbReference type="SUPFAM" id="SSF55874">
    <property type="entry name" value="ATPase domain of HSP90 chaperone/DNA topoisomerase II/histidine kinase"/>
    <property type="match status" value="1"/>
</dbReference>
<dbReference type="CDD" id="cd00130">
    <property type="entry name" value="PAS"/>
    <property type="match status" value="1"/>
</dbReference>
<evidence type="ECO:0000259" key="8">
    <source>
        <dbReference type="PROSITE" id="PS50112"/>
    </source>
</evidence>
<evidence type="ECO:0000256" key="1">
    <source>
        <dbReference type="ARBA" id="ARBA00000085"/>
    </source>
</evidence>
<dbReference type="InterPro" id="IPR004358">
    <property type="entry name" value="Sig_transdc_His_kin-like_C"/>
</dbReference>
<dbReference type="EC" id="2.7.13.3" evidence="2"/>
<keyword evidence="6" id="KW-0812">Transmembrane</keyword>
<proteinExistence type="predicted"/>
<dbReference type="AlphaFoldDB" id="A0A9J6PF47"/>
<dbReference type="SUPFAM" id="SSF55785">
    <property type="entry name" value="PYP-like sensor domain (PAS domain)"/>
    <property type="match status" value="1"/>
</dbReference>
<name>A0A9J6PF47_9PROT</name>
<dbReference type="PROSITE" id="PS50109">
    <property type="entry name" value="HIS_KIN"/>
    <property type="match status" value="1"/>
</dbReference>
<comment type="caution">
    <text evidence="10">The sequence shown here is derived from an EMBL/GenBank/DDBJ whole genome shotgun (WGS) entry which is preliminary data.</text>
</comment>
<sequence>MSDSGWAVIGRTTGLDAGGPGVKTHPWRGLSVRGKRLGWTLGTAAVLAGALTGALAFAPGILPGEMAARDRGLAALGVGAAAATLYGALLLLLIASAVRQAQAAARARQPLDHFLVDHVADLILRQAPDGRITYASPSASAVLGASPEALAGTRLTDHAAPDEVEAMQTAFARAAYLGEDATLVCRMLKGDGTGIWTESHIRPVLGASPGRLREFIVVMRDITLRHTYERHLIEARDAAEAANRAKARFLSHMSHELRTPLNAIIGFSEVMRDELFGTLGAPRYRDYAAMIHDSGRQLLDAVASVLDMSRIEAGRYTLTAERFELAPLIADVISEMSYTAADRGIALNAVQAGGLPRISGDKLAIKQVLLNLVSNALKFTGRGGSVTVEAHVEGGRCEIAVTDTGVGIPEGALARLGRPFEQVSEQAYVHTGEGAGLGLAVARALVELHGGTIRIDSTLGEGTRVTVRLPALHAVGAGKDTGHAASVA</sequence>
<reference evidence="10" key="1">
    <citation type="submission" date="2022-06" db="EMBL/GenBank/DDBJ databases">
        <title>Isolation and Genomics of Futiania mangrovii gen. nov., sp. nov., a Rare and Metabolically-versatile member in the Class Alphaproteobacteria.</title>
        <authorList>
            <person name="Liu L."/>
            <person name="Huang W.-C."/>
            <person name="Pan J."/>
            <person name="Li J."/>
            <person name="Huang Y."/>
            <person name="Du H."/>
            <person name="Liu Y."/>
            <person name="Li M."/>
        </authorList>
    </citation>
    <scope>NUCLEOTIDE SEQUENCE</scope>
    <source>
        <strain evidence="10">FT118</strain>
    </source>
</reference>
<keyword evidence="6" id="KW-0472">Membrane</keyword>
<keyword evidence="4" id="KW-0808">Transferase</keyword>
<evidence type="ECO:0000256" key="2">
    <source>
        <dbReference type="ARBA" id="ARBA00012438"/>
    </source>
</evidence>
<dbReference type="PROSITE" id="PS50112">
    <property type="entry name" value="PAS"/>
    <property type="match status" value="1"/>
</dbReference>
<protein>
    <recommendedName>
        <fullName evidence="2">histidine kinase</fullName>
        <ecNumber evidence="2">2.7.13.3</ecNumber>
    </recommendedName>
</protein>
<dbReference type="Gene3D" id="3.30.565.10">
    <property type="entry name" value="Histidine kinase-like ATPase, C-terminal domain"/>
    <property type="match status" value="1"/>
</dbReference>
<keyword evidence="5 10" id="KW-0418">Kinase</keyword>
<dbReference type="Proteomes" id="UP001055804">
    <property type="component" value="Unassembled WGS sequence"/>
</dbReference>
<evidence type="ECO:0000256" key="6">
    <source>
        <dbReference type="SAM" id="Phobius"/>
    </source>
</evidence>
<dbReference type="EMBL" id="JAMZFT010000003">
    <property type="protein sequence ID" value="MCP1337337.1"/>
    <property type="molecule type" value="Genomic_DNA"/>
</dbReference>
<feature type="domain" description="Histidine kinase" evidence="7">
    <location>
        <begin position="252"/>
        <end position="473"/>
    </location>
</feature>
<dbReference type="InterPro" id="IPR035965">
    <property type="entry name" value="PAS-like_dom_sf"/>
</dbReference>
<dbReference type="Pfam" id="PF02518">
    <property type="entry name" value="HATPase_c"/>
    <property type="match status" value="1"/>
</dbReference>
<dbReference type="CDD" id="cd00082">
    <property type="entry name" value="HisKA"/>
    <property type="match status" value="1"/>
</dbReference>
<dbReference type="Pfam" id="PF08448">
    <property type="entry name" value="PAS_4"/>
    <property type="match status" value="1"/>
</dbReference>
<dbReference type="PRINTS" id="PR00344">
    <property type="entry name" value="BCTRLSENSOR"/>
</dbReference>
<dbReference type="SMART" id="SM00091">
    <property type="entry name" value="PAS"/>
    <property type="match status" value="1"/>
</dbReference>
<evidence type="ECO:0000259" key="7">
    <source>
        <dbReference type="PROSITE" id="PS50109"/>
    </source>
</evidence>
<dbReference type="RefSeq" id="WP_269333305.1">
    <property type="nucleotide sequence ID" value="NZ_JAMZFT010000003.1"/>
</dbReference>
<dbReference type="FunFam" id="3.30.565.10:FF:000006">
    <property type="entry name" value="Sensor histidine kinase WalK"/>
    <property type="match status" value="1"/>
</dbReference>
<dbReference type="SMART" id="SM00086">
    <property type="entry name" value="PAC"/>
    <property type="match status" value="1"/>
</dbReference>
<dbReference type="InterPro" id="IPR036097">
    <property type="entry name" value="HisK_dim/P_sf"/>
</dbReference>
<evidence type="ECO:0000256" key="5">
    <source>
        <dbReference type="ARBA" id="ARBA00022777"/>
    </source>
</evidence>